<dbReference type="InterPro" id="IPR015943">
    <property type="entry name" value="WD40/YVTN_repeat-like_dom_sf"/>
</dbReference>
<dbReference type="STRING" id="6412.T1FU07"/>
<comment type="similarity">
    <text evidence="2">Belongs to the nucleoporin Nup133 family.</text>
</comment>
<evidence type="ECO:0000313" key="6">
    <source>
        <dbReference type="EnsemblMetazoa" id="HelroP192491"/>
    </source>
</evidence>
<dbReference type="RefSeq" id="XP_009021110.1">
    <property type="nucleotide sequence ID" value="XM_009022862.1"/>
</dbReference>
<dbReference type="Proteomes" id="UP000015101">
    <property type="component" value="Unassembled WGS sequence"/>
</dbReference>
<evidence type="ECO:0000256" key="1">
    <source>
        <dbReference type="ARBA" id="ARBA00004123"/>
    </source>
</evidence>
<keyword evidence="7" id="KW-1185">Reference proteome</keyword>
<sequence length="336" mass="36956">MFGTRSRSFISNTSITRTPTAADASSRVLAASTNVSNLRRKSAIYAVKKSKSFLTPSRGDKSILNATTSEFPLSMNEISAPNYQLSEYNGFIPITVVNSLHANASITCLLDDGLAYSIDNESRKIVLWDINSKTESFQELILPQVKSLIESQKIDGYRLAAILKNGFSQSVSCLVLASNGYLCFWGDVSYAQSLVTMTISSERGLLDCCVSVVSISNGFIVGWKSGLLTYLLLDQGHLKASTMRGQQGRLNRIGRRVTSIIFGSANSESTPQGGSQSQSLKKLLAGKKDQQREDCKYFSQELYVLLNWALQKWVVSADSDKMCYSINLQNIITNNL</sequence>
<dbReference type="GeneID" id="20212303"/>
<dbReference type="GO" id="GO:0017056">
    <property type="term" value="F:structural constituent of nuclear pore"/>
    <property type="evidence" value="ECO:0007669"/>
    <property type="project" value="InterPro"/>
</dbReference>
<reference evidence="6" key="3">
    <citation type="submission" date="2015-06" db="UniProtKB">
        <authorList>
            <consortium name="EnsemblMetazoa"/>
        </authorList>
    </citation>
    <scope>IDENTIFICATION</scope>
</reference>
<dbReference type="EnsemblMetazoa" id="HelroT192491">
    <property type="protein sequence ID" value="HelroP192491"/>
    <property type="gene ID" value="HelroG192491"/>
</dbReference>
<dbReference type="GO" id="GO:0005643">
    <property type="term" value="C:nuclear pore"/>
    <property type="evidence" value="ECO:0007669"/>
    <property type="project" value="UniProtKB-ARBA"/>
</dbReference>
<dbReference type="EMBL" id="KB096864">
    <property type="protein sequence ID" value="ESO00939.1"/>
    <property type="molecule type" value="Genomic_DNA"/>
</dbReference>
<evidence type="ECO:0000256" key="4">
    <source>
        <dbReference type="ARBA" id="ARBA00023242"/>
    </source>
</evidence>
<evidence type="ECO:0000256" key="2">
    <source>
        <dbReference type="ARBA" id="ARBA00005569"/>
    </source>
</evidence>
<dbReference type="CTD" id="20212303"/>
<dbReference type="Gene3D" id="2.130.10.10">
    <property type="entry name" value="YVTN repeat-like/Quinoprotein amine dehydrogenase"/>
    <property type="match status" value="1"/>
</dbReference>
<evidence type="ECO:0008006" key="8">
    <source>
        <dbReference type="Google" id="ProtNLM"/>
    </source>
</evidence>
<evidence type="ECO:0000256" key="3">
    <source>
        <dbReference type="ARBA" id="ARBA00022448"/>
    </source>
</evidence>
<protein>
    <recommendedName>
        <fullName evidence="8">Nucleoporin Nup133/Nup155-like N-terminal domain-containing protein</fullName>
    </recommendedName>
</protein>
<gene>
    <name evidence="6" type="primary">20212303</name>
    <name evidence="5" type="ORF">HELRODRAFT_192491</name>
</gene>
<dbReference type="PANTHER" id="PTHR13405">
    <property type="entry name" value="NUCLEAR PORE COMPLEX PROTEIN NUP133"/>
    <property type="match status" value="1"/>
</dbReference>
<accession>T1FU07</accession>
<dbReference type="EMBL" id="AMQM01005280">
    <property type="status" value="NOT_ANNOTATED_CDS"/>
    <property type="molecule type" value="Genomic_DNA"/>
</dbReference>
<evidence type="ECO:0000313" key="5">
    <source>
        <dbReference type="EMBL" id="ESO00939.1"/>
    </source>
</evidence>
<reference evidence="5 7" key="2">
    <citation type="journal article" date="2013" name="Nature">
        <title>Insights into bilaterian evolution from three spiralian genomes.</title>
        <authorList>
            <person name="Simakov O."/>
            <person name="Marletaz F."/>
            <person name="Cho S.J."/>
            <person name="Edsinger-Gonzales E."/>
            <person name="Havlak P."/>
            <person name="Hellsten U."/>
            <person name="Kuo D.H."/>
            <person name="Larsson T."/>
            <person name="Lv J."/>
            <person name="Arendt D."/>
            <person name="Savage R."/>
            <person name="Osoegawa K."/>
            <person name="de Jong P."/>
            <person name="Grimwood J."/>
            <person name="Chapman J.A."/>
            <person name="Shapiro H."/>
            <person name="Aerts A."/>
            <person name="Otillar R.P."/>
            <person name="Terry A.Y."/>
            <person name="Boore J.L."/>
            <person name="Grigoriev I.V."/>
            <person name="Lindberg D.R."/>
            <person name="Seaver E.C."/>
            <person name="Weisblat D.A."/>
            <person name="Putnam N.H."/>
            <person name="Rokhsar D.S."/>
        </authorList>
    </citation>
    <scope>NUCLEOTIDE SEQUENCE</scope>
</reference>
<organism evidence="6 7">
    <name type="scientific">Helobdella robusta</name>
    <name type="common">Californian leech</name>
    <dbReference type="NCBI Taxonomy" id="6412"/>
    <lineage>
        <taxon>Eukaryota</taxon>
        <taxon>Metazoa</taxon>
        <taxon>Spiralia</taxon>
        <taxon>Lophotrochozoa</taxon>
        <taxon>Annelida</taxon>
        <taxon>Clitellata</taxon>
        <taxon>Hirudinea</taxon>
        <taxon>Rhynchobdellida</taxon>
        <taxon>Glossiphoniidae</taxon>
        <taxon>Helobdella</taxon>
    </lineage>
</organism>
<comment type="subcellular location">
    <subcellularLocation>
        <location evidence="1">Nucleus</location>
    </subcellularLocation>
</comment>
<reference evidence="7" key="1">
    <citation type="submission" date="2012-12" db="EMBL/GenBank/DDBJ databases">
        <authorList>
            <person name="Hellsten U."/>
            <person name="Grimwood J."/>
            <person name="Chapman J.A."/>
            <person name="Shapiro H."/>
            <person name="Aerts A."/>
            <person name="Otillar R.P."/>
            <person name="Terry A.Y."/>
            <person name="Boore J.L."/>
            <person name="Simakov O."/>
            <person name="Marletaz F."/>
            <person name="Cho S.-J."/>
            <person name="Edsinger-Gonzales E."/>
            <person name="Havlak P."/>
            <person name="Kuo D.-H."/>
            <person name="Larsson T."/>
            <person name="Lv J."/>
            <person name="Arendt D."/>
            <person name="Savage R."/>
            <person name="Osoegawa K."/>
            <person name="de Jong P."/>
            <person name="Lindberg D.R."/>
            <person name="Seaver E.C."/>
            <person name="Weisblat D.A."/>
            <person name="Putnam N.H."/>
            <person name="Grigoriev I.V."/>
            <person name="Rokhsar D.S."/>
        </authorList>
    </citation>
    <scope>NUCLEOTIDE SEQUENCE</scope>
</reference>
<keyword evidence="3" id="KW-0813">Transport</keyword>
<name>T1FU07_HELRO</name>
<dbReference type="HOGENOM" id="CLU_827880_0_0_1"/>
<dbReference type="InterPro" id="IPR037624">
    <property type="entry name" value="Nup133-like"/>
</dbReference>
<proteinExistence type="inferred from homology"/>
<keyword evidence="4" id="KW-0539">Nucleus</keyword>
<dbReference type="PANTHER" id="PTHR13405:SF11">
    <property type="entry name" value="NUCLEAR PORE COMPLEX PROTEIN NUP133"/>
    <property type="match status" value="1"/>
</dbReference>
<dbReference type="KEGG" id="hro:HELRODRAFT_192491"/>
<dbReference type="SUPFAM" id="SSF117289">
    <property type="entry name" value="Nucleoporin domain"/>
    <property type="match status" value="1"/>
</dbReference>
<evidence type="ECO:0000313" key="7">
    <source>
        <dbReference type="Proteomes" id="UP000015101"/>
    </source>
</evidence>
<dbReference type="InParanoid" id="T1FU07"/>
<dbReference type="AlphaFoldDB" id="T1FU07"/>